<keyword evidence="3" id="KW-1185">Reference proteome</keyword>
<protein>
    <submittedName>
        <fullName evidence="2">Os11g0307550 protein</fullName>
    </submittedName>
</protein>
<feature type="region of interest" description="Disordered" evidence="1">
    <location>
        <begin position="77"/>
        <end position="108"/>
    </location>
</feature>
<reference evidence="3" key="1">
    <citation type="journal article" date="2005" name="Nature">
        <title>The map-based sequence of the rice genome.</title>
        <authorList>
            <consortium name="International rice genome sequencing project (IRGSP)"/>
            <person name="Matsumoto T."/>
            <person name="Wu J."/>
            <person name="Kanamori H."/>
            <person name="Katayose Y."/>
            <person name="Fujisawa M."/>
            <person name="Namiki N."/>
            <person name="Mizuno H."/>
            <person name="Yamamoto K."/>
            <person name="Antonio B.A."/>
            <person name="Baba T."/>
            <person name="Sakata K."/>
            <person name="Nagamura Y."/>
            <person name="Aoki H."/>
            <person name="Arikawa K."/>
            <person name="Arita K."/>
            <person name="Bito T."/>
            <person name="Chiden Y."/>
            <person name="Fujitsuka N."/>
            <person name="Fukunaka R."/>
            <person name="Hamada M."/>
            <person name="Harada C."/>
            <person name="Hayashi A."/>
            <person name="Hijishita S."/>
            <person name="Honda M."/>
            <person name="Hosokawa S."/>
            <person name="Ichikawa Y."/>
            <person name="Idonuma A."/>
            <person name="Iijima M."/>
            <person name="Ikeda M."/>
            <person name="Ikeno M."/>
            <person name="Ito K."/>
            <person name="Ito S."/>
            <person name="Ito T."/>
            <person name="Ito Y."/>
            <person name="Ito Y."/>
            <person name="Iwabuchi A."/>
            <person name="Kamiya K."/>
            <person name="Karasawa W."/>
            <person name="Kurita K."/>
            <person name="Katagiri S."/>
            <person name="Kikuta A."/>
            <person name="Kobayashi H."/>
            <person name="Kobayashi N."/>
            <person name="Machita K."/>
            <person name="Maehara T."/>
            <person name="Masukawa M."/>
            <person name="Mizubayashi T."/>
            <person name="Mukai Y."/>
            <person name="Nagasaki H."/>
            <person name="Nagata Y."/>
            <person name="Naito S."/>
            <person name="Nakashima M."/>
            <person name="Nakama Y."/>
            <person name="Nakamichi Y."/>
            <person name="Nakamura M."/>
            <person name="Meguro A."/>
            <person name="Negishi M."/>
            <person name="Ohta I."/>
            <person name="Ohta T."/>
            <person name="Okamoto M."/>
            <person name="Ono N."/>
            <person name="Saji S."/>
            <person name="Sakaguchi M."/>
            <person name="Sakai K."/>
            <person name="Shibata M."/>
            <person name="Shimokawa T."/>
            <person name="Song J."/>
            <person name="Takazaki Y."/>
            <person name="Terasawa K."/>
            <person name="Tsugane M."/>
            <person name="Tsuji K."/>
            <person name="Ueda S."/>
            <person name="Waki K."/>
            <person name="Yamagata H."/>
            <person name="Yamamoto M."/>
            <person name="Yamamoto S."/>
            <person name="Yamane H."/>
            <person name="Yoshiki S."/>
            <person name="Yoshihara R."/>
            <person name="Yukawa K."/>
            <person name="Zhong H."/>
            <person name="Yano M."/>
            <person name="Yuan Q."/>
            <person name="Ouyang S."/>
            <person name="Liu J."/>
            <person name="Jones K.M."/>
            <person name="Gansberger K."/>
            <person name="Moffat K."/>
            <person name="Hill J."/>
            <person name="Bera J."/>
            <person name="Fadrosh D."/>
            <person name="Jin S."/>
            <person name="Johri S."/>
            <person name="Kim M."/>
            <person name="Overton L."/>
            <person name="Reardon M."/>
            <person name="Tsitrin T."/>
            <person name="Vuong H."/>
            <person name="Weaver B."/>
            <person name="Ciecko A."/>
            <person name="Tallon L."/>
            <person name="Jackson J."/>
            <person name="Pai G."/>
            <person name="Aken S.V."/>
            <person name="Utterback T."/>
            <person name="Reidmuller S."/>
            <person name="Feldblyum T."/>
            <person name="Hsiao J."/>
            <person name="Zismann V."/>
            <person name="Iobst S."/>
            <person name="de Vazeille A.R."/>
            <person name="Buell C.R."/>
            <person name="Ying K."/>
            <person name="Li Y."/>
            <person name="Lu T."/>
            <person name="Huang Y."/>
            <person name="Zhao Q."/>
            <person name="Feng Q."/>
            <person name="Zhang L."/>
            <person name="Zhu J."/>
            <person name="Weng Q."/>
            <person name="Mu J."/>
            <person name="Lu Y."/>
            <person name="Fan D."/>
            <person name="Liu Y."/>
            <person name="Guan J."/>
            <person name="Zhang Y."/>
            <person name="Yu S."/>
            <person name="Liu X."/>
            <person name="Zhang Y."/>
            <person name="Hong G."/>
            <person name="Han B."/>
            <person name="Choisne N."/>
            <person name="Demange N."/>
            <person name="Orjeda G."/>
            <person name="Samain S."/>
            <person name="Cattolico L."/>
            <person name="Pelletier E."/>
            <person name="Couloux A."/>
            <person name="Segurens B."/>
            <person name="Wincker P."/>
            <person name="D'Hont A."/>
            <person name="Scarpelli C."/>
            <person name="Weissenbach J."/>
            <person name="Salanoubat M."/>
            <person name="Quetier F."/>
            <person name="Yu Y."/>
            <person name="Kim H.R."/>
            <person name="Rambo T."/>
            <person name="Currie J."/>
            <person name="Collura K."/>
            <person name="Luo M."/>
            <person name="Yang T."/>
            <person name="Ammiraju J.S.S."/>
            <person name="Engler F."/>
            <person name="Soderlund C."/>
            <person name="Wing R.A."/>
            <person name="Palmer L.E."/>
            <person name="de la Bastide M."/>
            <person name="Spiegel L."/>
            <person name="Nascimento L."/>
            <person name="Zutavern T."/>
            <person name="O'Shaughnessy A."/>
            <person name="Dike S."/>
            <person name="Dedhia N."/>
            <person name="Preston R."/>
            <person name="Balija V."/>
            <person name="McCombie W.R."/>
            <person name="Chow T."/>
            <person name="Chen H."/>
            <person name="Chung M."/>
            <person name="Chen C."/>
            <person name="Shaw J."/>
            <person name="Wu H."/>
            <person name="Hsiao K."/>
            <person name="Chao Y."/>
            <person name="Chu M."/>
            <person name="Cheng C."/>
            <person name="Hour A."/>
            <person name="Lee P."/>
            <person name="Lin S."/>
            <person name="Lin Y."/>
            <person name="Liou J."/>
            <person name="Liu S."/>
            <person name="Hsing Y."/>
            <person name="Raghuvanshi S."/>
            <person name="Mohanty A."/>
            <person name="Bharti A.K."/>
            <person name="Gaur A."/>
            <person name="Gupta V."/>
            <person name="Kumar D."/>
            <person name="Ravi V."/>
            <person name="Vij S."/>
            <person name="Kapur A."/>
            <person name="Khurana P."/>
            <person name="Khurana P."/>
            <person name="Khurana J.P."/>
            <person name="Tyagi A.K."/>
            <person name="Gaikwad K."/>
            <person name="Singh A."/>
            <person name="Dalal V."/>
            <person name="Srivastava S."/>
            <person name="Dixit A."/>
            <person name="Pal A.K."/>
            <person name="Ghazi I.A."/>
            <person name="Yadav M."/>
            <person name="Pandit A."/>
            <person name="Bhargava A."/>
            <person name="Sureshbabu K."/>
            <person name="Batra K."/>
            <person name="Sharma T.R."/>
            <person name="Mohapatra T."/>
            <person name="Singh N.K."/>
            <person name="Messing J."/>
            <person name="Nelson A.B."/>
            <person name="Fuks G."/>
            <person name="Kavchok S."/>
            <person name="Keizer G."/>
            <person name="Linton E."/>
            <person name="Llaca V."/>
            <person name="Song R."/>
            <person name="Tanyolac B."/>
            <person name="Young S."/>
            <person name="Ho-Il K."/>
            <person name="Hahn J.H."/>
            <person name="Sangsakoo G."/>
            <person name="Vanavichit A."/>
            <person name="de Mattos Luiz.A.T."/>
            <person name="Zimmer P.D."/>
            <person name="Malone G."/>
            <person name="Dellagostin O."/>
            <person name="de Oliveira A.C."/>
            <person name="Bevan M."/>
            <person name="Bancroft I."/>
            <person name="Minx P."/>
            <person name="Cordum H."/>
            <person name="Wilson R."/>
            <person name="Cheng Z."/>
            <person name="Jin W."/>
            <person name="Jiang J."/>
            <person name="Leong S.A."/>
            <person name="Iwama H."/>
            <person name="Gojobori T."/>
            <person name="Itoh T."/>
            <person name="Niimura Y."/>
            <person name="Fujii Y."/>
            <person name="Habara T."/>
            <person name="Sakai H."/>
            <person name="Sato Y."/>
            <person name="Wilson G."/>
            <person name="Kumar K."/>
            <person name="McCouch S."/>
            <person name="Juretic N."/>
            <person name="Hoen D."/>
            <person name="Wright S."/>
            <person name="Bruskiewich R."/>
            <person name="Bureau T."/>
            <person name="Miyao A."/>
            <person name="Hirochika H."/>
            <person name="Nishikawa T."/>
            <person name="Kadowaki K."/>
            <person name="Sugiura M."/>
            <person name="Burr B."/>
            <person name="Sasaki T."/>
        </authorList>
    </citation>
    <scope>NUCLEOTIDE SEQUENCE [LARGE SCALE GENOMIC DNA]</scope>
    <source>
        <strain evidence="3">cv. Nipponbare</strain>
    </source>
</reference>
<dbReference type="EMBL" id="AP014967">
    <property type="protein sequence ID" value="BAT13714.1"/>
    <property type="molecule type" value="Genomic_DNA"/>
</dbReference>
<evidence type="ECO:0000313" key="2">
    <source>
        <dbReference type="EMBL" id="BAT13714.1"/>
    </source>
</evidence>
<feature type="compositionally biased region" description="Pro residues" evidence="1">
    <location>
        <begin position="96"/>
        <end position="108"/>
    </location>
</feature>
<dbReference type="Proteomes" id="UP000059680">
    <property type="component" value="Chromosome 11"/>
</dbReference>
<dbReference type="PaxDb" id="39947-A0A0N7KST5"/>
<feature type="non-terminal residue" evidence="2">
    <location>
        <position position="1"/>
    </location>
</feature>
<proteinExistence type="predicted"/>
<reference evidence="2 3" key="3">
    <citation type="journal article" date="2013" name="Rice">
        <title>Improvement of the Oryza sativa Nipponbare reference genome using next generation sequence and optical map data.</title>
        <authorList>
            <person name="Kawahara Y."/>
            <person name="de la Bastide M."/>
            <person name="Hamilton J.P."/>
            <person name="Kanamori H."/>
            <person name="McCombie W.R."/>
            <person name="Ouyang S."/>
            <person name="Schwartz D.C."/>
            <person name="Tanaka T."/>
            <person name="Wu J."/>
            <person name="Zhou S."/>
            <person name="Childs K.L."/>
            <person name="Davidson R.M."/>
            <person name="Lin H."/>
            <person name="Quesada-Ocampo L."/>
            <person name="Vaillancourt B."/>
            <person name="Sakai H."/>
            <person name="Lee S.S."/>
            <person name="Kim J."/>
            <person name="Numa H."/>
            <person name="Itoh T."/>
            <person name="Buell C.R."/>
            <person name="Matsumoto T."/>
        </authorList>
    </citation>
    <scope>NUCLEOTIDE SEQUENCE [LARGE SCALE GENOMIC DNA]</scope>
    <source>
        <strain evidence="3">cv. Nipponbare</strain>
    </source>
</reference>
<gene>
    <name evidence="2" type="ordered locus">Os11g0307550</name>
    <name evidence="2" type="ORF">OSNPB_110307550</name>
</gene>
<feature type="compositionally biased region" description="Basic residues" evidence="1">
    <location>
        <begin position="1"/>
        <end position="19"/>
    </location>
</feature>
<accession>A0A0N7KST5</accession>
<feature type="region of interest" description="Disordered" evidence="1">
    <location>
        <begin position="1"/>
        <end position="26"/>
    </location>
</feature>
<dbReference type="Gramene" id="Os11t0307550-00">
    <property type="protein sequence ID" value="Os11t0307550-00"/>
    <property type="gene ID" value="Os11g0307550"/>
</dbReference>
<reference evidence="2 3" key="2">
    <citation type="journal article" date="2013" name="Plant Cell Physiol.">
        <title>Rice Annotation Project Database (RAP-DB): an integrative and interactive database for rice genomics.</title>
        <authorList>
            <person name="Sakai H."/>
            <person name="Lee S.S."/>
            <person name="Tanaka T."/>
            <person name="Numa H."/>
            <person name="Kim J."/>
            <person name="Kawahara Y."/>
            <person name="Wakimoto H."/>
            <person name="Yang C.C."/>
            <person name="Iwamoto M."/>
            <person name="Abe T."/>
            <person name="Yamada Y."/>
            <person name="Muto A."/>
            <person name="Inokuchi H."/>
            <person name="Ikemura T."/>
            <person name="Matsumoto T."/>
            <person name="Sasaki T."/>
            <person name="Itoh T."/>
        </authorList>
    </citation>
    <scope>NUCLEOTIDE SEQUENCE [LARGE SCALE GENOMIC DNA]</scope>
    <source>
        <strain evidence="3">cv. Nipponbare</strain>
    </source>
</reference>
<evidence type="ECO:0000256" key="1">
    <source>
        <dbReference type="SAM" id="MobiDB-lite"/>
    </source>
</evidence>
<evidence type="ECO:0000313" key="3">
    <source>
        <dbReference type="Proteomes" id="UP000059680"/>
    </source>
</evidence>
<sequence>LSLSHRRQRRARHRRRRPRPPTADAPRRLLAHQDGLGGVCRCRRARRLPPAAVHFVRGRGDVPNLHDVVALGYSGARCPRPDLEASSTTTGAVLRPRPPPASLPTSPP</sequence>
<name>A0A0N7KST5_ORYSJ</name>
<dbReference type="InParanoid" id="A0A0N7KST5"/>
<dbReference type="AlphaFoldDB" id="A0A0N7KST5"/>
<organism evidence="2 3">
    <name type="scientific">Oryza sativa subsp. japonica</name>
    <name type="common">Rice</name>
    <dbReference type="NCBI Taxonomy" id="39947"/>
    <lineage>
        <taxon>Eukaryota</taxon>
        <taxon>Viridiplantae</taxon>
        <taxon>Streptophyta</taxon>
        <taxon>Embryophyta</taxon>
        <taxon>Tracheophyta</taxon>
        <taxon>Spermatophyta</taxon>
        <taxon>Magnoliopsida</taxon>
        <taxon>Liliopsida</taxon>
        <taxon>Poales</taxon>
        <taxon>Poaceae</taxon>
        <taxon>BOP clade</taxon>
        <taxon>Oryzoideae</taxon>
        <taxon>Oryzeae</taxon>
        <taxon>Oryzinae</taxon>
        <taxon>Oryza</taxon>
        <taxon>Oryza sativa</taxon>
    </lineage>
</organism>